<feature type="domain" description="T6SS immunity protein Tdi1 C-terminal" evidence="2">
    <location>
        <begin position="137"/>
        <end position="200"/>
    </location>
</feature>
<comment type="caution">
    <text evidence="3">The sequence shown here is derived from an EMBL/GenBank/DDBJ whole genome shotgun (WGS) entry which is preliminary data.</text>
</comment>
<dbReference type="Pfam" id="PF08906">
    <property type="entry name" value="T6SS_Tdi1_C"/>
    <property type="match status" value="1"/>
</dbReference>
<proteinExistence type="predicted"/>
<dbReference type="AlphaFoldDB" id="A0A7V8B0Q3"/>
<evidence type="ECO:0000313" key="4">
    <source>
        <dbReference type="Proteomes" id="UP000460650"/>
    </source>
</evidence>
<dbReference type="Proteomes" id="UP000460650">
    <property type="component" value="Unassembled WGS sequence"/>
</dbReference>
<evidence type="ECO:0000259" key="2">
    <source>
        <dbReference type="Pfam" id="PF08906"/>
    </source>
</evidence>
<dbReference type="InterPro" id="IPR014983">
    <property type="entry name" value="GAD-rel"/>
</dbReference>
<sequence>MPMLPQLFDELIGGRINQTTWLSDDALSSIGNVFPAPLVELYAQAGLCSIKGGRLQLCDPETLRGVLALVFGADKQFSHNNCHSFAFSSFGKIYCWSEVLAMVSVDMISGEVTSRGALGKIKAGAKIENQIYVPFSLSDDALDLDDEEGKPLFSRAAKKLGVLDIGECYGFFPAVALGGVRRIESLKRVSAPEHFAIIAQTLDFQLIDVQGYGRTKLVRAIG</sequence>
<accession>A0A7V8B0Q3</accession>
<reference evidence="3 4" key="1">
    <citation type="submission" date="2019-09" db="EMBL/GenBank/DDBJ databases">
        <title>Taxonomic organization of the family Brucellaceae based on a phylogenomic approach.</title>
        <authorList>
            <person name="Leclercq S."/>
            <person name="Cloeckaert A."/>
            <person name="Zygmunt M.S."/>
        </authorList>
    </citation>
    <scope>NUCLEOTIDE SEQUENCE [LARGE SCALE GENOMIC DNA]</scope>
    <source>
        <strain evidence="3 4">TA93</strain>
    </source>
</reference>
<evidence type="ECO:0000313" key="3">
    <source>
        <dbReference type="EMBL" id="KAB2655114.1"/>
    </source>
</evidence>
<dbReference type="EMBL" id="WBVY01000007">
    <property type="protein sequence ID" value="KAB2655114.1"/>
    <property type="molecule type" value="Genomic_DNA"/>
</dbReference>
<feature type="domain" description="GAD-related" evidence="1">
    <location>
        <begin position="23"/>
        <end position="100"/>
    </location>
</feature>
<dbReference type="Pfam" id="PF08887">
    <property type="entry name" value="GAD-like"/>
    <property type="match status" value="1"/>
</dbReference>
<protein>
    <submittedName>
        <fullName evidence="3">DUF1851 domain-containing protein</fullName>
    </submittedName>
</protein>
<dbReference type="InterPro" id="IPR015002">
    <property type="entry name" value="T6SS_Tdi1_C"/>
</dbReference>
<organism evidence="3 4">
    <name type="scientific">Brucella tritici</name>
    <dbReference type="NCBI Taxonomy" id="94626"/>
    <lineage>
        <taxon>Bacteria</taxon>
        <taxon>Pseudomonadati</taxon>
        <taxon>Pseudomonadota</taxon>
        <taxon>Alphaproteobacteria</taxon>
        <taxon>Hyphomicrobiales</taxon>
        <taxon>Brucellaceae</taxon>
        <taxon>Brucella/Ochrobactrum group</taxon>
        <taxon>Brucella</taxon>
    </lineage>
</organism>
<evidence type="ECO:0000259" key="1">
    <source>
        <dbReference type="Pfam" id="PF08887"/>
    </source>
</evidence>
<name>A0A7V8B0Q3_9HYPH</name>
<gene>
    <name evidence="3" type="ORF">F9K94_21395</name>
</gene>